<evidence type="ECO:0000313" key="2">
    <source>
        <dbReference type="Proteomes" id="UP000054337"/>
    </source>
</evidence>
<gene>
    <name evidence="1" type="ORF">COCVIDRAFT_29571</name>
</gene>
<dbReference type="RefSeq" id="XP_014553209.1">
    <property type="nucleotide sequence ID" value="XM_014697723.1"/>
</dbReference>
<sequence length="167" mass="18702">MDLWKARLDFQSNATVSITMGQWALLWRGDIPEYHNQPPNVEILALAGHLSLALNYHSDIVSAIGGNTLPIIQKLAASEKDEGDLVTFLKYRITSYLNRRVKVTTKETTYVGTFKGATNVSTAMGTLLGHDIYDIRVDDWQFPLSIAEVANGTTAFELYKIKIENRI</sequence>
<name>W7E9A4_BIPV3</name>
<protein>
    <submittedName>
        <fullName evidence="1">Uncharacterized protein</fullName>
    </submittedName>
</protein>
<dbReference type="Proteomes" id="UP000054337">
    <property type="component" value="Unassembled WGS sequence"/>
</dbReference>
<proteinExistence type="predicted"/>
<accession>W7E9A4</accession>
<keyword evidence="2" id="KW-1185">Reference proteome</keyword>
<dbReference type="HOGENOM" id="CLU_1594239_0_0_1"/>
<evidence type="ECO:0000313" key="1">
    <source>
        <dbReference type="EMBL" id="EUN23634.1"/>
    </source>
</evidence>
<organism evidence="1 2">
    <name type="scientific">Bipolaris victoriae (strain FI3)</name>
    <name type="common">Victoria blight of oats agent</name>
    <name type="synonym">Cochliobolus victoriae</name>
    <dbReference type="NCBI Taxonomy" id="930091"/>
    <lineage>
        <taxon>Eukaryota</taxon>
        <taxon>Fungi</taxon>
        <taxon>Dikarya</taxon>
        <taxon>Ascomycota</taxon>
        <taxon>Pezizomycotina</taxon>
        <taxon>Dothideomycetes</taxon>
        <taxon>Pleosporomycetidae</taxon>
        <taxon>Pleosporales</taxon>
        <taxon>Pleosporineae</taxon>
        <taxon>Pleosporaceae</taxon>
        <taxon>Bipolaris</taxon>
    </lineage>
</organism>
<dbReference type="EMBL" id="KI968783">
    <property type="protein sequence ID" value="EUN23634.1"/>
    <property type="molecule type" value="Genomic_DNA"/>
</dbReference>
<reference evidence="1 2" key="1">
    <citation type="journal article" date="2013" name="PLoS Genet.">
        <title>Comparative genome structure, secondary metabolite, and effector coding capacity across Cochliobolus pathogens.</title>
        <authorList>
            <person name="Condon B.J."/>
            <person name="Leng Y."/>
            <person name="Wu D."/>
            <person name="Bushley K.E."/>
            <person name="Ohm R.A."/>
            <person name="Otillar R."/>
            <person name="Martin J."/>
            <person name="Schackwitz W."/>
            <person name="Grimwood J."/>
            <person name="MohdZainudin N."/>
            <person name="Xue C."/>
            <person name="Wang R."/>
            <person name="Manning V.A."/>
            <person name="Dhillon B."/>
            <person name="Tu Z.J."/>
            <person name="Steffenson B.J."/>
            <person name="Salamov A."/>
            <person name="Sun H."/>
            <person name="Lowry S."/>
            <person name="LaButti K."/>
            <person name="Han J."/>
            <person name="Copeland A."/>
            <person name="Lindquist E."/>
            <person name="Barry K."/>
            <person name="Schmutz J."/>
            <person name="Baker S.E."/>
            <person name="Ciuffetti L.M."/>
            <person name="Grigoriev I.V."/>
            <person name="Zhong S."/>
            <person name="Turgeon B.G."/>
        </authorList>
    </citation>
    <scope>NUCLEOTIDE SEQUENCE [LARGE SCALE GENOMIC DNA]</scope>
    <source>
        <strain evidence="1 2">FI3</strain>
    </source>
</reference>
<dbReference type="GeneID" id="26254350"/>
<dbReference type="AlphaFoldDB" id="W7E9A4"/>